<sequence length="279" mass="33060">MTRRNIFELMQEKYDHIKEVEKLSDLLEEDMILLGTKSLTLEEFVDEYEFDNWKNSYHYINCEDLKESLGINETIKFCTRGYGISIEDTLVFLEYVLNIINICQRSICIVHNEAFFTKPYPRLIKNIEILLSNLNYEYIYFDKEEKVILVERDSAAFAVADIVEEELAFKVIEYNHYLLKGDLDKKRNILKALADKVEGFRDNLNKSLFSDFGYLANNINIRHNNLEGKNKKEYLLNIANEELEDWYDETYQVMLLCILENNYKTSITNKIKEIKGKVK</sequence>
<accession>W1WN17</accession>
<evidence type="ECO:0000313" key="1">
    <source>
        <dbReference type="EMBL" id="ETJ19291.1"/>
    </source>
</evidence>
<name>W1WN17_9ZZZZ</name>
<dbReference type="EMBL" id="AZMM01018535">
    <property type="protein sequence ID" value="ETJ19291.1"/>
    <property type="molecule type" value="Genomic_DNA"/>
</dbReference>
<gene>
    <name evidence="1" type="ORF">Q604_UNBC18535G0009</name>
</gene>
<dbReference type="AlphaFoldDB" id="W1WN17"/>
<protein>
    <submittedName>
        <fullName evidence="1">Uncharacterized protein</fullName>
    </submittedName>
</protein>
<proteinExistence type="predicted"/>
<comment type="caution">
    <text evidence="1">The sequence shown here is derived from an EMBL/GenBank/DDBJ whole genome shotgun (WGS) entry which is preliminary data.</text>
</comment>
<organism evidence="1">
    <name type="scientific">human gut metagenome</name>
    <dbReference type="NCBI Taxonomy" id="408170"/>
    <lineage>
        <taxon>unclassified sequences</taxon>
        <taxon>metagenomes</taxon>
        <taxon>organismal metagenomes</taxon>
    </lineage>
</organism>
<reference evidence="1" key="1">
    <citation type="submission" date="2013-12" db="EMBL/GenBank/DDBJ databases">
        <title>A Varibaculum cambriense genome reconstructed from a premature infant gut community with otherwise low bacterial novelty that shifts toward anaerobic metabolism during the third week of life.</title>
        <authorList>
            <person name="Brown C.T."/>
            <person name="Sharon I."/>
            <person name="Thomas B.C."/>
            <person name="Castelle C.J."/>
            <person name="Morowitz M.J."/>
            <person name="Banfield J.F."/>
        </authorList>
    </citation>
    <scope>NUCLEOTIDE SEQUENCE</scope>
</reference>